<proteinExistence type="inferred from homology"/>
<evidence type="ECO:0000256" key="3">
    <source>
        <dbReference type="ARBA" id="ARBA00023242"/>
    </source>
</evidence>
<keyword evidence="3 5" id="KW-0539">Nucleus</keyword>
<evidence type="ECO:0000259" key="6">
    <source>
        <dbReference type="PROSITE" id="PS00388"/>
    </source>
</evidence>
<sequence>MARRYDSHTTTFSPEGRLYQVEYAMEAISHAGAAVGVRTEFGVVLAAEKKILSKLLETAVASEKMHKLDEHIAVAVAGINSDANILINSARLGAQRYAMSYSEPVPVEQLVQTLCDQKQGYTQFGGLRPFGVSFLFGGWDKSLGFQLYQSDPSGNYAGWTATAIGANSQAAQSILKTEYVEGMSILDARKLAIKVLKQTMDSTLLVPDKVELCEVAGPAGNVAYRVVREAELKELCDEANVIAAAAKKD</sequence>
<dbReference type="PROSITE" id="PS00388">
    <property type="entry name" value="PROTEASOME_ALPHA_1"/>
    <property type="match status" value="1"/>
</dbReference>
<dbReference type="CDD" id="cd03752">
    <property type="entry name" value="proteasome_alpha_type_4"/>
    <property type="match status" value="1"/>
</dbReference>
<dbReference type="GO" id="GO:0005634">
    <property type="term" value="C:nucleus"/>
    <property type="evidence" value="ECO:0007669"/>
    <property type="project" value="UniProtKB-SubCell"/>
</dbReference>
<dbReference type="GO" id="GO:0019773">
    <property type="term" value="C:proteasome core complex, alpha-subunit complex"/>
    <property type="evidence" value="ECO:0007669"/>
    <property type="project" value="UniProtKB-UniRule"/>
</dbReference>
<evidence type="ECO:0000256" key="4">
    <source>
        <dbReference type="PROSITE-ProRule" id="PRU00808"/>
    </source>
</evidence>
<comment type="similarity">
    <text evidence="4 5">Belongs to the peptidase T1A family.</text>
</comment>
<dbReference type="EMBL" id="HBFC01022757">
    <property type="protein sequence ID" value="CAD8710979.1"/>
    <property type="molecule type" value="Transcribed_RNA"/>
</dbReference>
<dbReference type="FunFam" id="3.60.20.10:FF:000031">
    <property type="entry name" value="Proteasome subunit alpha type"/>
    <property type="match status" value="1"/>
</dbReference>
<evidence type="ECO:0000256" key="2">
    <source>
        <dbReference type="ARBA" id="ARBA00022942"/>
    </source>
</evidence>
<organism evidence="7">
    <name type="scientific">Mantoniella antarctica</name>
    <dbReference type="NCBI Taxonomy" id="81844"/>
    <lineage>
        <taxon>Eukaryota</taxon>
        <taxon>Viridiplantae</taxon>
        <taxon>Chlorophyta</taxon>
        <taxon>Mamiellophyceae</taxon>
        <taxon>Mamiellales</taxon>
        <taxon>Mamiellaceae</taxon>
        <taxon>Mantoniella</taxon>
    </lineage>
</organism>
<feature type="domain" description="Proteasome alpha-type subunits" evidence="6">
    <location>
        <begin position="5"/>
        <end position="27"/>
    </location>
</feature>
<gene>
    <name evidence="7" type="ORF">MANT1106_LOCUS13665</name>
</gene>
<accession>A0A7S0XAC6</accession>
<comment type="function">
    <text evidence="1">The proteasome is a multicatalytic proteinase complex which is characterized by its ability to cleave peptides with Arg, Phe, Tyr, Leu, and Glu adjacent to the leaving group at neutral or slightly basic pH. The proteasome has an ATP-dependent proteolytic activity.</text>
</comment>
<comment type="subcellular location">
    <subcellularLocation>
        <location evidence="5">Cytoplasm</location>
    </subcellularLocation>
    <subcellularLocation>
        <location evidence="5">Nucleus</location>
    </subcellularLocation>
</comment>
<reference evidence="7" key="1">
    <citation type="submission" date="2021-01" db="EMBL/GenBank/DDBJ databases">
        <authorList>
            <person name="Corre E."/>
            <person name="Pelletier E."/>
            <person name="Niang G."/>
            <person name="Scheremetjew M."/>
            <person name="Finn R."/>
            <person name="Kale V."/>
            <person name="Holt S."/>
            <person name="Cochrane G."/>
            <person name="Meng A."/>
            <person name="Brown T."/>
            <person name="Cohen L."/>
        </authorList>
    </citation>
    <scope>NUCLEOTIDE SEQUENCE</scope>
    <source>
        <strain evidence="7">SL-175</strain>
    </source>
</reference>
<dbReference type="InterPro" id="IPR023332">
    <property type="entry name" value="Proteasome_alpha-type"/>
</dbReference>
<dbReference type="GO" id="GO:0005737">
    <property type="term" value="C:cytoplasm"/>
    <property type="evidence" value="ECO:0007669"/>
    <property type="project" value="UniProtKB-SubCell"/>
</dbReference>
<keyword evidence="2 4" id="KW-0647">Proteasome</keyword>
<protein>
    <recommendedName>
        <fullName evidence="5">Proteasome subunit alpha type</fullName>
    </recommendedName>
</protein>
<dbReference type="InterPro" id="IPR029055">
    <property type="entry name" value="Ntn_hydrolases_N"/>
</dbReference>
<dbReference type="PROSITE" id="PS51475">
    <property type="entry name" value="PROTEASOME_ALPHA_2"/>
    <property type="match status" value="1"/>
</dbReference>
<dbReference type="Pfam" id="PF00227">
    <property type="entry name" value="Proteasome"/>
    <property type="match status" value="1"/>
</dbReference>
<dbReference type="InterPro" id="IPR001353">
    <property type="entry name" value="Proteasome_sua/b"/>
</dbReference>
<dbReference type="InterPro" id="IPR050115">
    <property type="entry name" value="Proteasome_alpha"/>
</dbReference>
<dbReference type="GO" id="GO:0006511">
    <property type="term" value="P:ubiquitin-dependent protein catabolic process"/>
    <property type="evidence" value="ECO:0007669"/>
    <property type="project" value="InterPro"/>
</dbReference>
<name>A0A7S0XAC6_9CHLO</name>
<evidence type="ECO:0000256" key="1">
    <source>
        <dbReference type="ARBA" id="ARBA00002000"/>
    </source>
</evidence>
<keyword evidence="5" id="KW-0963">Cytoplasm</keyword>
<dbReference type="SMART" id="SM00948">
    <property type="entry name" value="Proteasome_A_N"/>
    <property type="match status" value="1"/>
</dbReference>
<evidence type="ECO:0000313" key="7">
    <source>
        <dbReference type="EMBL" id="CAD8710979.1"/>
    </source>
</evidence>
<dbReference type="SUPFAM" id="SSF56235">
    <property type="entry name" value="N-terminal nucleophile aminohydrolases (Ntn hydrolases)"/>
    <property type="match status" value="1"/>
</dbReference>
<dbReference type="InterPro" id="IPR000426">
    <property type="entry name" value="Proteasome_asu_N"/>
</dbReference>
<dbReference type="NCBIfam" id="NF003075">
    <property type="entry name" value="PRK03996.1"/>
    <property type="match status" value="1"/>
</dbReference>
<dbReference type="PANTHER" id="PTHR11599">
    <property type="entry name" value="PROTEASOME SUBUNIT ALPHA/BETA"/>
    <property type="match status" value="1"/>
</dbReference>
<dbReference type="Pfam" id="PF10584">
    <property type="entry name" value="Proteasome_A_N"/>
    <property type="match status" value="1"/>
</dbReference>
<dbReference type="Gene3D" id="3.60.20.10">
    <property type="entry name" value="Glutamine Phosphoribosylpyrophosphate, subunit 1, domain 1"/>
    <property type="match status" value="1"/>
</dbReference>
<comment type="subunit">
    <text evidence="5">The 20S proteasome core is composed of 28 subunits that are arranged in four stacked rings, resulting in a barrel-shaped structure. The two end rings are each formed by seven alpha subunits, and the two central rings are each formed by seven beta subunits.</text>
</comment>
<dbReference type="AlphaFoldDB" id="A0A7S0XAC6"/>
<evidence type="ECO:0000256" key="5">
    <source>
        <dbReference type="RuleBase" id="RU000551"/>
    </source>
</evidence>